<gene>
    <name evidence="5" type="ORF">DCAF_LOCUS14917</name>
</gene>
<dbReference type="GO" id="GO:0006508">
    <property type="term" value="P:proteolysis"/>
    <property type="evidence" value="ECO:0007669"/>
    <property type="project" value="UniProtKB-KW"/>
</dbReference>
<dbReference type="PROSITE" id="PS00141">
    <property type="entry name" value="ASP_PROTEASE"/>
    <property type="match status" value="1"/>
</dbReference>
<dbReference type="PROSITE" id="PS51767">
    <property type="entry name" value="PEPTIDASE_A1"/>
    <property type="match status" value="1"/>
</dbReference>
<organism evidence="5 6">
    <name type="scientific">Dovyalis caffra</name>
    <dbReference type="NCBI Taxonomy" id="77055"/>
    <lineage>
        <taxon>Eukaryota</taxon>
        <taxon>Viridiplantae</taxon>
        <taxon>Streptophyta</taxon>
        <taxon>Embryophyta</taxon>
        <taxon>Tracheophyta</taxon>
        <taxon>Spermatophyta</taxon>
        <taxon>Magnoliopsida</taxon>
        <taxon>eudicotyledons</taxon>
        <taxon>Gunneridae</taxon>
        <taxon>Pentapetalae</taxon>
        <taxon>rosids</taxon>
        <taxon>fabids</taxon>
        <taxon>Malpighiales</taxon>
        <taxon>Salicaceae</taxon>
        <taxon>Flacourtieae</taxon>
        <taxon>Dovyalis</taxon>
    </lineage>
</organism>
<keyword evidence="3" id="KW-0378">Hydrolase</keyword>
<protein>
    <recommendedName>
        <fullName evidence="4">Peptidase A1 domain-containing protein</fullName>
    </recommendedName>
</protein>
<dbReference type="EMBL" id="CAWUPB010001158">
    <property type="protein sequence ID" value="CAK7339841.1"/>
    <property type="molecule type" value="Genomic_DNA"/>
</dbReference>
<evidence type="ECO:0000256" key="1">
    <source>
        <dbReference type="ARBA" id="ARBA00007447"/>
    </source>
</evidence>
<dbReference type="InterPro" id="IPR021109">
    <property type="entry name" value="Peptidase_aspartic_dom_sf"/>
</dbReference>
<dbReference type="PANTHER" id="PTHR47967">
    <property type="entry name" value="OS07G0603500 PROTEIN-RELATED"/>
    <property type="match status" value="1"/>
</dbReference>
<reference evidence="5 6" key="1">
    <citation type="submission" date="2024-01" db="EMBL/GenBank/DDBJ databases">
        <authorList>
            <person name="Waweru B."/>
        </authorList>
    </citation>
    <scope>NUCLEOTIDE SEQUENCE [LARGE SCALE GENOMIC DNA]</scope>
</reference>
<keyword evidence="2" id="KW-0645">Protease</keyword>
<sequence>MMVVMMMKKKEEEEEVRNVEDYGVGYMRQLVVVNFRSREVGPTHPHSVTNYLTPPARNANLANMKETQRARKAKVCINRVVGTTIVLWLQKFGSLNRSVLLLSITLICLWTSHPWHCLGRPREKEVNGFIEGQYIPYGSLVKQFMQFKRGSEVDLPSQLVNILISVSVIYERITTTKIGLNERDEEKVRQFPKKRDFKEPLESSLENLKYLFHRNHPNITQNSSENNVTRMNRSFGIDVESGLPIGTPEYLVRIGIGTPPQYQYLAIDTGSDVTWVQCRPCDHCYPQRNPIFNATASSTARPLPCKTLACNMLGNKGHCIKGQCQYKAKYMDKSYTHGQYAFESFTSGDSTIPNVAVGLGHKNKGTFSEFSGILGLGGGFSFRNQLGAALPISFCLPHPNTASIGWLEIGDISGTVQWISIQHTPKFPDKKLDIPQIIFQLTGDGEGGVIVDTGTVITRFPNIAYEALRDSFLKETNYVRAPPKSGFDTCFTVPQFQSLDLPTISLYFTEGLVLDIRSDSVLIQVDDEKMINGARILICMLVVTMDVVAGIVGIRAEIA</sequence>
<name>A0AAV1RT05_9ROSI</name>
<evidence type="ECO:0000259" key="4">
    <source>
        <dbReference type="PROSITE" id="PS51767"/>
    </source>
</evidence>
<dbReference type="AlphaFoldDB" id="A0AAV1RT05"/>
<dbReference type="InterPro" id="IPR033121">
    <property type="entry name" value="PEPTIDASE_A1"/>
</dbReference>
<dbReference type="Pfam" id="PF14541">
    <property type="entry name" value="TAXi_C"/>
    <property type="match status" value="1"/>
</dbReference>
<dbReference type="Proteomes" id="UP001314170">
    <property type="component" value="Unassembled WGS sequence"/>
</dbReference>
<keyword evidence="6" id="KW-1185">Reference proteome</keyword>
<dbReference type="InterPro" id="IPR001969">
    <property type="entry name" value="Aspartic_peptidase_AS"/>
</dbReference>
<dbReference type="InterPro" id="IPR032861">
    <property type="entry name" value="TAXi_N"/>
</dbReference>
<proteinExistence type="inferred from homology"/>
<dbReference type="Pfam" id="PF14543">
    <property type="entry name" value="TAXi_N"/>
    <property type="match status" value="1"/>
</dbReference>
<dbReference type="InterPro" id="IPR051708">
    <property type="entry name" value="Plant_Aspart_Prot_A1"/>
</dbReference>
<dbReference type="InterPro" id="IPR032799">
    <property type="entry name" value="TAXi_C"/>
</dbReference>
<dbReference type="Gene3D" id="2.40.70.10">
    <property type="entry name" value="Acid Proteases"/>
    <property type="match status" value="2"/>
</dbReference>
<evidence type="ECO:0000313" key="5">
    <source>
        <dbReference type="EMBL" id="CAK7339841.1"/>
    </source>
</evidence>
<comment type="similarity">
    <text evidence="1">Belongs to the peptidase A1 family.</text>
</comment>
<dbReference type="GO" id="GO:0004190">
    <property type="term" value="F:aspartic-type endopeptidase activity"/>
    <property type="evidence" value="ECO:0007669"/>
    <property type="project" value="InterPro"/>
</dbReference>
<dbReference type="SUPFAM" id="SSF50630">
    <property type="entry name" value="Acid proteases"/>
    <property type="match status" value="1"/>
</dbReference>
<evidence type="ECO:0000256" key="2">
    <source>
        <dbReference type="ARBA" id="ARBA00022670"/>
    </source>
</evidence>
<accession>A0AAV1RT05</accession>
<evidence type="ECO:0000256" key="3">
    <source>
        <dbReference type="ARBA" id="ARBA00022801"/>
    </source>
</evidence>
<comment type="caution">
    <text evidence="5">The sequence shown here is derived from an EMBL/GenBank/DDBJ whole genome shotgun (WGS) entry which is preliminary data.</text>
</comment>
<dbReference type="PANTHER" id="PTHR47967:SF60">
    <property type="entry name" value="PROTEIN ASPARTIC PROTEASE IN GUARD CELL 1-LIKE"/>
    <property type="match status" value="1"/>
</dbReference>
<evidence type="ECO:0000313" key="6">
    <source>
        <dbReference type="Proteomes" id="UP001314170"/>
    </source>
</evidence>
<feature type="domain" description="Peptidase A1" evidence="4">
    <location>
        <begin position="250"/>
        <end position="559"/>
    </location>
</feature>